<dbReference type="eggNOG" id="ENOG5032VNC">
    <property type="taxonomic scope" value="Bacteria"/>
</dbReference>
<feature type="compositionally biased region" description="Basic residues" evidence="1">
    <location>
        <begin position="241"/>
        <end position="261"/>
    </location>
</feature>
<dbReference type="EMBL" id="CM001403">
    <property type="protein sequence ID" value="EHQ24527.1"/>
    <property type="molecule type" value="Genomic_DNA"/>
</dbReference>
<dbReference type="Proteomes" id="UP000002774">
    <property type="component" value="Chromosome"/>
</dbReference>
<keyword evidence="2" id="KW-0732">Signal</keyword>
<feature type="chain" id="PRO_5003558679" description="FG-GAP repeat protein" evidence="2">
    <location>
        <begin position="26"/>
        <end position="261"/>
    </location>
</feature>
<accession>H1YGH5</accession>
<reference evidence="3" key="1">
    <citation type="submission" date="2011-09" db="EMBL/GenBank/DDBJ databases">
        <title>The permanent draft genome of Mucilaginibacter paludis DSM 18603.</title>
        <authorList>
            <consortium name="US DOE Joint Genome Institute (JGI-PGF)"/>
            <person name="Lucas S."/>
            <person name="Han J."/>
            <person name="Lapidus A."/>
            <person name="Bruce D."/>
            <person name="Goodwin L."/>
            <person name="Pitluck S."/>
            <person name="Peters L."/>
            <person name="Kyrpides N."/>
            <person name="Mavromatis K."/>
            <person name="Ivanova N."/>
            <person name="Mikhailova N."/>
            <person name="Held B."/>
            <person name="Detter J.C."/>
            <person name="Tapia R."/>
            <person name="Han C."/>
            <person name="Land M."/>
            <person name="Hauser L."/>
            <person name="Markowitz V."/>
            <person name="Cheng J.-F."/>
            <person name="Hugenholtz P."/>
            <person name="Woyke T."/>
            <person name="Wu D."/>
            <person name="Tindall B."/>
            <person name="Brambilla E."/>
            <person name="Klenk H.-P."/>
            <person name="Eisen J.A."/>
        </authorList>
    </citation>
    <scope>NUCLEOTIDE SEQUENCE [LARGE SCALE GENOMIC DNA]</scope>
    <source>
        <strain evidence="3">DSM 18603</strain>
    </source>
</reference>
<evidence type="ECO:0008006" key="5">
    <source>
        <dbReference type="Google" id="ProtNLM"/>
    </source>
</evidence>
<dbReference type="PROSITE" id="PS51257">
    <property type="entry name" value="PROKAR_LIPOPROTEIN"/>
    <property type="match status" value="1"/>
</dbReference>
<feature type="signal peptide" evidence="2">
    <location>
        <begin position="1"/>
        <end position="25"/>
    </location>
</feature>
<evidence type="ECO:0000313" key="4">
    <source>
        <dbReference type="Proteomes" id="UP000002774"/>
    </source>
</evidence>
<evidence type="ECO:0000313" key="3">
    <source>
        <dbReference type="EMBL" id="EHQ24527.1"/>
    </source>
</evidence>
<evidence type="ECO:0000256" key="1">
    <source>
        <dbReference type="SAM" id="MobiDB-lite"/>
    </source>
</evidence>
<proteinExistence type="predicted"/>
<dbReference type="HOGENOM" id="CLU_1064840_0_0_10"/>
<dbReference type="AlphaFoldDB" id="H1YGH5"/>
<name>H1YGH5_9SPHI</name>
<protein>
    <recommendedName>
        <fullName evidence="5">FG-GAP repeat protein</fullName>
    </recommendedName>
</protein>
<dbReference type="OrthoDB" id="980465at2"/>
<keyword evidence="4" id="KW-1185">Reference proteome</keyword>
<dbReference type="RefSeq" id="WP_008504073.1">
    <property type="nucleotide sequence ID" value="NZ_CM001403.1"/>
</dbReference>
<gene>
    <name evidence="3" type="ORF">Mucpa_0331</name>
</gene>
<feature type="compositionally biased region" description="Basic and acidic residues" evidence="1">
    <location>
        <begin position="224"/>
        <end position="240"/>
    </location>
</feature>
<dbReference type="STRING" id="714943.Mucpa_0331"/>
<feature type="region of interest" description="Disordered" evidence="1">
    <location>
        <begin position="224"/>
        <end position="261"/>
    </location>
</feature>
<sequence length="261" mass="29373">MFRIPCYIAIAFCCLGLLASCTQQSETKAPVTPAEPTTAKHTLMEPFHYHKLIESSPGKYFDILSWGRGKDSTGAYMILRSDSTGKQYSATNGDLEGAIIDVYNTDMNMDGYPEILIEAKAKDTTNHINIYAYEFRGTKGQKIDFPKLTSKTKKGYRGDDRLYIKEGNLIREFPVYEGNGKDAKPTGQKKILQYGLRDNNFTVKDISPVDSAAAAKPAVKEVVKKEAAPLSDKPKVSEKKSTKKKKHTEEKHKKKKRRHRE</sequence>
<evidence type="ECO:0000256" key="2">
    <source>
        <dbReference type="SAM" id="SignalP"/>
    </source>
</evidence>
<organism evidence="3 4">
    <name type="scientific">Mucilaginibacter paludis DSM 18603</name>
    <dbReference type="NCBI Taxonomy" id="714943"/>
    <lineage>
        <taxon>Bacteria</taxon>
        <taxon>Pseudomonadati</taxon>
        <taxon>Bacteroidota</taxon>
        <taxon>Sphingobacteriia</taxon>
        <taxon>Sphingobacteriales</taxon>
        <taxon>Sphingobacteriaceae</taxon>
        <taxon>Mucilaginibacter</taxon>
    </lineage>
</organism>